<organism evidence="3">
    <name type="scientific">Oikopleura dioica</name>
    <name type="common">Tunicate</name>
    <dbReference type="NCBI Taxonomy" id="34765"/>
    <lineage>
        <taxon>Eukaryota</taxon>
        <taxon>Metazoa</taxon>
        <taxon>Chordata</taxon>
        <taxon>Tunicata</taxon>
        <taxon>Appendicularia</taxon>
        <taxon>Copelata</taxon>
        <taxon>Oikopleuridae</taxon>
        <taxon>Oikopleura</taxon>
    </lineage>
</organism>
<dbReference type="Gene3D" id="3.30.365.10">
    <property type="entry name" value="Aldehyde oxidase/xanthine dehydrogenase, molybdopterin binding domain"/>
    <property type="match status" value="3"/>
</dbReference>
<reference evidence="3" key="1">
    <citation type="journal article" date="2010" name="Science">
        <title>Plasticity of animal genome architecture unmasked by rapid evolution of a pelagic tunicate.</title>
        <authorList>
            <person name="Denoeud F."/>
            <person name="Henriet S."/>
            <person name="Mungpakdee S."/>
            <person name="Aury J.M."/>
            <person name="Da Silva C."/>
            <person name="Brinkmann H."/>
            <person name="Mikhaleva J."/>
            <person name="Olsen L.C."/>
            <person name="Jubin C."/>
            <person name="Canestro C."/>
            <person name="Bouquet J.M."/>
            <person name="Danks G."/>
            <person name="Poulain J."/>
            <person name="Campsteijn C."/>
            <person name="Adamski M."/>
            <person name="Cross I."/>
            <person name="Yadetie F."/>
            <person name="Muffato M."/>
            <person name="Louis A."/>
            <person name="Butcher S."/>
            <person name="Tsagkogeorga G."/>
            <person name="Konrad A."/>
            <person name="Singh S."/>
            <person name="Jensen M.F."/>
            <person name="Cong E.H."/>
            <person name="Eikeseth-Otteraa H."/>
            <person name="Noel B."/>
            <person name="Anthouard V."/>
            <person name="Porcel B.M."/>
            <person name="Kachouri-Lafond R."/>
            <person name="Nishino A."/>
            <person name="Ugolini M."/>
            <person name="Chourrout P."/>
            <person name="Nishida H."/>
            <person name="Aasland R."/>
            <person name="Huzurbazar S."/>
            <person name="Westhof E."/>
            <person name="Delsuc F."/>
            <person name="Lehrach H."/>
            <person name="Reinhardt R."/>
            <person name="Weissenbach J."/>
            <person name="Roy S.W."/>
            <person name="Artiguenave F."/>
            <person name="Postlethwait J.H."/>
            <person name="Manak J.R."/>
            <person name="Thompson E.M."/>
            <person name="Jaillon O."/>
            <person name="Du Pasquier L."/>
            <person name="Boudinot P."/>
            <person name="Liberles D.A."/>
            <person name="Volff J.N."/>
            <person name="Philippe H."/>
            <person name="Lenhard B."/>
            <person name="Roest Crollius H."/>
            <person name="Wincker P."/>
            <person name="Chourrout D."/>
        </authorList>
    </citation>
    <scope>NUCLEOTIDE SEQUENCE [LARGE SCALE GENOMIC DNA]</scope>
</reference>
<dbReference type="InterPro" id="IPR016208">
    <property type="entry name" value="Ald_Oxase/xanthine_DH-like"/>
</dbReference>
<dbReference type="Proteomes" id="UP000011014">
    <property type="component" value="Unassembled WGS sequence"/>
</dbReference>
<dbReference type="InterPro" id="IPR046867">
    <property type="entry name" value="AldOxase/xan_DH_MoCoBD2"/>
</dbReference>
<evidence type="ECO:0000256" key="1">
    <source>
        <dbReference type="ARBA" id="ARBA00022505"/>
    </source>
</evidence>
<sequence>NGMLTAMHMESNMGIPNLRFECFAVRTATPAVTWLRAPGMLQAASVIALIVDEGVSGVLPDYLESYKSSLMPKGFMNLMGSVESTDRNISIIDDIFNKADVGSLEKEIEVFNSANKWKKKALAVTGMKYPMDPAFHVNSCLVNICRQDATVQIHVGASDMGQATATRSAQTAARTLGIPLEMINVQPTSSAVTANGSPTGGTVSTQSACYLISEACKILNKAMEPYRPVAPHRDSVDIWREMVKESAAKGVDLQARFRGNVPNGAYACYGSAVAVVEVDCLNGEHVVEKFDCIYDAGEMLNVGTELGQVEGGLMMGLGWLKLEDQKWDVDARPQQRGTWEYKVPMHLDIPKNFSCELTNKFVEAEEKRPFPIGSKQAGEAAMLLSFAYRNALQRAVRKFNPHAKMIELPAKTDHVRESINVQPDTLVLD</sequence>
<dbReference type="GO" id="GO:0016491">
    <property type="term" value="F:oxidoreductase activity"/>
    <property type="evidence" value="ECO:0007669"/>
    <property type="project" value="InterPro"/>
</dbReference>
<feature type="non-terminal residue" evidence="3">
    <location>
        <position position="1"/>
    </location>
</feature>
<proteinExistence type="predicted"/>
<dbReference type="SUPFAM" id="SSF56003">
    <property type="entry name" value="Molybdenum cofactor-binding domain"/>
    <property type="match status" value="1"/>
</dbReference>
<dbReference type="Pfam" id="PF20256">
    <property type="entry name" value="MoCoBD_2"/>
    <property type="match status" value="1"/>
</dbReference>
<dbReference type="GO" id="GO:0005506">
    <property type="term" value="F:iron ion binding"/>
    <property type="evidence" value="ECO:0007669"/>
    <property type="project" value="InterPro"/>
</dbReference>
<evidence type="ECO:0000313" key="3">
    <source>
        <dbReference type="EMBL" id="CBY35741.1"/>
    </source>
</evidence>
<keyword evidence="1" id="KW-0500">Molybdenum</keyword>
<dbReference type="PANTHER" id="PTHR11908">
    <property type="entry name" value="XANTHINE DEHYDROGENASE"/>
    <property type="match status" value="1"/>
</dbReference>
<dbReference type="EMBL" id="FN654671">
    <property type="protein sequence ID" value="CBY35741.1"/>
    <property type="molecule type" value="Genomic_DNA"/>
</dbReference>
<feature type="domain" description="Aldehyde oxidase/xanthine dehydrogenase second molybdopterin binding" evidence="2">
    <location>
        <begin position="98"/>
        <end position="350"/>
    </location>
</feature>
<gene>
    <name evidence="3" type="ORF">GSOID_T00027574001</name>
</gene>
<dbReference type="InterPro" id="IPR037165">
    <property type="entry name" value="AldOxase/xan_DH_Mopterin-bd_sf"/>
</dbReference>
<protein>
    <recommendedName>
        <fullName evidence="2">Aldehyde oxidase/xanthine dehydrogenase second molybdopterin binding domain-containing protein</fullName>
    </recommendedName>
</protein>
<name>E4YJT0_OIKDI</name>
<evidence type="ECO:0000259" key="2">
    <source>
        <dbReference type="Pfam" id="PF20256"/>
    </source>
</evidence>
<dbReference type="PANTHER" id="PTHR11908:SF132">
    <property type="entry name" value="ALDEHYDE OXIDASE 1-RELATED"/>
    <property type="match status" value="1"/>
</dbReference>
<accession>E4YJT0</accession>
<dbReference type="AlphaFoldDB" id="E4YJT0"/>